<dbReference type="InterPro" id="IPR007268">
    <property type="entry name" value="Rad9/Ddc1"/>
</dbReference>
<dbReference type="GO" id="GO:0031573">
    <property type="term" value="P:mitotic intra-S DNA damage checkpoint signaling"/>
    <property type="evidence" value="ECO:0007669"/>
    <property type="project" value="TreeGrafter"/>
</dbReference>
<dbReference type="Proteomes" id="UP001237642">
    <property type="component" value="Unassembled WGS sequence"/>
</dbReference>
<dbReference type="GO" id="GO:0030896">
    <property type="term" value="C:checkpoint clamp complex"/>
    <property type="evidence" value="ECO:0007669"/>
    <property type="project" value="InterPro"/>
</dbReference>
<dbReference type="PANTHER" id="PTHR15237:SF0">
    <property type="entry name" value="CELL CYCLE CHECKPOINT CONTROL PROTEIN"/>
    <property type="match status" value="1"/>
</dbReference>
<reference evidence="1" key="2">
    <citation type="submission" date="2023-05" db="EMBL/GenBank/DDBJ databases">
        <authorList>
            <person name="Schelkunov M.I."/>
        </authorList>
    </citation>
    <scope>NUCLEOTIDE SEQUENCE</scope>
    <source>
        <strain evidence="1">Hsosn_3</strain>
        <tissue evidence="1">Leaf</tissue>
    </source>
</reference>
<dbReference type="PANTHER" id="PTHR15237">
    <property type="entry name" value="DNA REPAIR PROTEIN RAD9"/>
    <property type="match status" value="1"/>
</dbReference>
<comment type="caution">
    <text evidence="1">The sequence shown here is derived from an EMBL/GenBank/DDBJ whole genome shotgun (WGS) entry which is preliminary data.</text>
</comment>
<dbReference type="GO" id="GO:0071479">
    <property type="term" value="P:cellular response to ionizing radiation"/>
    <property type="evidence" value="ECO:0007669"/>
    <property type="project" value="TreeGrafter"/>
</dbReference>
<sequence>MSTLCNNCAVEVFWRELESVVLDILLKRPFLNLQIDLLKLPISIYQIGLCDLLMANELLTFHSLNSSRSAYQSISLKMDFFDAYTISGGTQIQCSVLLKAICSVLRTPIASIDHLRVHLPSPDSSKIQWTLNCNNGLEVMLMKTLTYLAAQGRNSGFPI</sequence>
<evidence type="ECO:0000313" key="2">
    <source>
        <dbReference type="Proteomes" id="UP001237642"/>
    </source>
</evidence>
<proteinExistence type="predicted"/>
<dbReference type="GO" id="GO:0006281">
    <property type="term" value="P:DNA repair"/>
    <property type="evidence" value="ECO:0007669"/>
    <property type="project" value="TreeGrafter"/>
</dbReference>
<reference evidence="1" key="1">
    <citation type="submission" date="2023-02" db="EMBL/GenBank/DDBJ databases">
        <title>Genome of toxic invasive species Heracleum sosnowskyi carries increased number of genes despite the absence of recent whole-genome duplications.</title>
        <authorList>
            <person name="Schelkunov M."/>
            <person name="Shtratnikova V."/>
            <person name="Makarenko M."/>
            <person name="Klepikova A."/>
            <person name="Omelchenko D."/>
            <person name="Novikova G."/>
            <person name="Obukhova E."/>
            <person name="Bogdanov V."/>
            <person name="Penin A."/>
            <person name="Logacheva M."/>
        </authorList>
    </citation>
    <scope>NUCLEOTIDE SEQUENCE</scope>
    <source>
        <strain evidence="1">Hsosn_3</strain>
        <tissue evidence="1">Leaf</tissue>
    </source>
</reference>
<dbReference type="Pfam" id="PF04139">
    <property type="entry name" value="Rad9"/>
    <property type="match status" value="1"/>
</dbReference>
<dbReference type="GO" id="GO:0000076">
    <property type="term" value="P:DNA replication checkpoint signaling"/>
    <property type="evidence" value="ECO:0007669"/>
    <property type="project" value="TreeGrafter"/>
</dbReference>
<keyword evidence="2" id="KW-1185">Reference proteome</keyword>
<accession>A0AAD8MXI0</accession>
<dbReference type="AlphaFoldDB" id="A0AAD8MXI0"/>
<organism evidence="1 2">
    <name type="scientific">Heracleum sosnowskyi</name>
    <dbReference type="NCBI Taxonomy" id="360622"/>
    <lineage>
        <taxon>Eukaryota</taxon>
        <taxon>Viridiplantae</taxon>
        <taxon>Streptophyta</taxon>
        <taxon>Embryophyta</taxon>
        <taxon>Tracheophyta</taxon>
        <taxon>Spermatophyta</taxon>
        <taxon>Magnoliopsida</taxon>
        <taxon>eudicotyledons</taxon>
        <taxon>Gunneridae</taxon>
        <taxon>Pentapetalae</taxon>
        <taxon>asterids</taxon>
        <taxon>campanulids</taxon>
        <taxon>Apiales</taxon>
        <taxon>Apiaceae</taxon>
        <taxon>Apioideae</taxon>
        <taxon>apioid superclade</taxon>
        <taxon>Tordylieae</taxon>
        <taxon>Tordyliinae</taxon>
        <taxon>Heracleum</taxon>
    </lineage>
</organism>
<dbReference type="Gene3D" id="3.70.10.10">
    <property type="match status" value="1"/>
</dbReference>
<name>A0AAD8MXI0_9APIA</name>
<protein>
    <submittedName>
        <fullName evidence="1">Uncharacterized protein</fullName>
    </submittedName>
</protein>
<gene>
    <name evidence="1" type="ORF">POM88_016877</name>
</gene>
<evidence type="ECO:0000313" key="1">
    <source>
        <dbReference type="EMBL" id="KAK1388699.1"/>
    </source>
</evidence>
<dbReference type="EMBL" id="JAUIZM010000004">
    <property type="protein sequence ID" value="KAK1388699.1"/>
    <property type="molecule type" value="Genomic_DNA"/>
</dbReference>